<keyword evidence="5" id="KW-0739">Sodium transport</keyword>
<evidence type="ECO:0000313" key="8">
    <source>
        <dbReference type="EMBL" id="KAJ7696278.1"/>
    </source>
</evidence>
<dbReference type="Proteomes" id="UP001221757">
    <property type="component" value="Unassembled WGS sequence"/>
</dbReference>
<evidence type="ECO:0000256" key="4">
    <source>
        <dbReference type="ARBA" id="ARBA00023065"/>
    </source>
</evidence>
<keyword evidence="4" id="KW-0406">Ion transport</keyword>
<evidence type="ECO:0000256" key="6">
    <source>
        <dbReference type="SAM" id="MobiDB-lite"/>
    </source>
</evidence>
<keyword evidence="7" id="KW-0472">Membrane</keyword>
<evidence type="ECO:0000256" key="3">
    <source>
        <dbReference type="ARBA" id="ARBA00023053"/>
    </source>
</evidence>
<dbReference type="GO" id="GO:0120029">
    <property type="term" value="P:proton export across plasma membrane"/>
    <property type="evidence" value="ECO:0007669"/>
    <property type="project" value="InterPro"/>
</dbReference>
<dbReference type="GO" id="GO:0042391">
    <property type="term" value="P:regulation of membrane potential"/>
    <property type="evidence" value="ECO:0007669"/>
    <property type="project" value="InterPro"/>
</dbReference>
<dbReference type="PANTHER" id="PTHR31382">
    <property type="entry name" value="NA(+)/H(+) ANTIPORTER"/>
    <property type="match status" value="1"/>
</dbReference>
<keyword evidence="1" id="KW-0813">Transport</keyword>
<dbReference type="GO" id="GO:0015385">
    <property type="term" value="F:sodium:proton antiporter activity"/>
    <property type="evidence" value="ECO:0007669"/>
    <property type="project" value="InterPro"/>
</dbReference>
<reference evidence="8" key="1">
    <citation type="submission" date="2023-03" db="EMBL/GenBank/DDBJ databases">
        <title>Massive genome expansion in bonnet fungi (Mycena s.s.) driven by repeated elements and novel gene families across ecological guilds.</title>
        <authorList>
            <consortium name="Lawrence Berkeley National Laboratory"/>
            <person name="Harder C.B."/>
            <person name="Miyauchi S."/>
            <person name="Viragh M."/>
            <person name="Kuo A."/>
            <person name="Thoen E."/>
            <person name="Andreopoulos B."/>
            <person name="Lu D."/>
            <person name="Skrede I."/>
            <person name="Drula E."/>
            <person name="Henrissat B."/>
            <person name="Morin E."/>
            <person name="Kohler A."/>
            <person name="Barry K."/>
            <person name="LaButti K."/>
            <person name="Morin E."/>
            <person name="Salamov A."/>
            <person name="Lipzen A."/>
            <person name="Mereny Z."/>
            <person name="Hegedus B."/>
            <person name="Baldrian P."/>
            <person name="Stursova M."/>
            <person name="Weitz H."/>
            <person name="Taylor A."/>
            <person name="Grigoriev I.V."/>
            <person name="Nagy L.G."/>
            <person name="Martin F."/>
            <person name="Kauserud H."/>
        </authorList>
    </citation>
    <scope>NUCLEOTIDE SEQUENCE</scope>
    <source>
        <strain evidence="8">CBHHK067</strain>
    </source>
</reference>
<feature type="transmembrane region" description="Helical" evidence="7">
    <location>
        <begin position="42"/>
        <end position="62"/>
    </location>
</feature>
<proteinExistence type="predicted"/>
<feature type="region of interest" description="Disordered" evidence="6">
    <location>
        <begin position="161"/>
        <end position="190"/>
    </location>
</feature>
<dbReference type="AlphaFoldDB" id="A0AAD7DPQ8"/>
<gene>
    <name evidence="8" type="ORF">B0H17DRAFT_1198198</name>
</gene>
<keyword evidence="7" id="KW-0812">Transmembrane</keyword>
<evidence type="ECO:0000256" key="1">
    <source>
        <dbReference type="ARBA" id="ARBA00022448"/>
    </source>
</evidence>
<comment type="caution">
    <text evidence="8">The sequence shown here is derived from an EMBL/GenBank/DDBJ whole genome shotgun (WGS) entry which is preliminary data.</text>
</comment>
<dbReference type="GO" id="GO:0030007">
    <property type="term" value="P:intracellular potassium ion homeostasis"/>
    <property type="evidence" value="ECO:0007669"/>
    <property type="project" value="TreeGrafter"/>
</dbReference>
<dbReference type="GO" id="GO:0005886">
    <property type="term" value="C:plasma membrane"/>
    <property type="evidence" value="ECO:0007669"/>
    <property type="project" value="InterPro"/>
</dbReference>
<evidence type="ECO:0000256" key="7">
    <source>
        <dbReference type="SAM" id="Phobius"/>
    </source>
</evidence>
<dbReference type="PANTHER" id="PTHR31382:SF4">
    <property type="entry name" value="NA(+)_H(+) ANTIPORTER"/>
    <property type="match status" value="1"/>
</dbReference>
<name>A0AAD7DPQ8_MYCRO</name>
<dbReference type="EMBL" id="JARKIE010000035">
    <property type="protein sequence ID" value="KAJ7696278.1"/>
    <property type="molecule type" value="Genomic_DNA"/>
</dbReference>
<evidence type="ECO:0000313" key="9">
    <source>
        <dbReference type="Proteomes" id="UP001221757"/>
    </source>
</evidence>
<keyword evidence="9" id="KW-1185">Reference proteome</keyword>
<protein>
    <submittedName>
        <fullName evidence="8">Uncharacterized protein</fullName>
    </submittedName>
</protein>
<sequence length="190" mass="20471">MSSLYNILLVGPITVQVSIPHIAYAALGGFVVLFGMPLSEKLYIGEACWAFLFGVVIGPYGANIFNPRGWASSGACAVAVRALASDSFRRFPAFLVHILLSIAGQLRPRLALDALPTRWPIHGLQNDLRHGRCARYKVAMTTTVVRPLYLGELTLPIRHDGHYDDDAPDGARAPAPAPHALDTQARSSAG</sequence>
<evidence type="ECO:0000256" key="5">
    <source>
        <dbReference type="ARBA" id="ARBA00023201"/>
    </source>
</evidence>
<feature type="compositionally biased region" description="Low complexity" evidence="6">
    <location>
        <begin position="170"/>
        <end position="180"/>
    </location>
</feature>
<accession>A0AAD7DPQ8</accession>
<evidence type="ECO:0000256" key="2">
    <source>
        <dbReference type="ARBA" id="ARBA00022449"/>
    </source>
</evidence>
<organism evidence="8 9">
    <name type="scientific">Mycena rosella</name>
    <name type="common">Pink bonnet</name>
    <name type="synonym">Agaricus rosellus</name>
    <dbReference type="NCBI Taxonomy" id="1033263"/>
    <lineage>
        <taxon>Eukaryota</taxon>
        <taxon>Fungi</taxon>
        <taxon>Dikarya</taxon>
        <taxon>Basidiomycota</taxon>
        <taxon>Agaricomycotina</taxon>
        <taxon>Agaricomycetes</taxon>
        <taxon>Agaricomycetidae</taxon>
        <taxon>Agaricales</taxon>
        <taxon>Marasmiineae</taxon>
        <taxon>Mycenaceae</taxon>
        <taxon>Mycena</taxon>
    </lineage>
</organism>
<keyword evidence="2" id="KW-0050">Antiport</keyword>
<dbReference type="InterPro" id="IPR004712">
    <property type="entry name" value="Na+/H+_antiporter_fungi"/>
</dbReference>
<dbReference type="GO" id="GO:0036376">
    <property type="term" value="P:sodium ion export across plasma membrane"/>
    <property type="evidence" value="ECO:0007669"/>
    <property type="project" value="InterPro"/>
</dbReference>
<feature type="transmembrane region" description="Helical" evidence="7">
    <location>
        <begin position="7"/>
        <end position="36"/>
    </location>
</feature>
<keyword evidence="3" id="KW-0915">Sodium</keyword>
<keyword evidence="7" id="KW-1133">Transmembrane helix</keyword>